<evidence type="ECO:0000313" key="3">
    <source>
        <dbReference type="Proteomes" id="UP000076502"/>
    </source>
</evidence>
<name>A0A154P161_DUFNO</name>
<proteinExistence type="predicted"/>
<feature type="region of interest" description="Disordered" evidence="1">
    <location>
        <begin position="1"/>
        <end position="74"/>
    </location>
</feature>
<evidence type="ECO:0000313" key="2">
    <source>
        <dbReference type="EMBL" id="KZC05679.1"/>
    </source>
</evidence>
<dbReference type="EMBL" id="KQ434796">
    <property type="protein sequence ID" value="KZC05679.1"/>
    <property type="molecule type" value="Genomic_DNA"/>
</dbReference>
<sequence length="74" mass="8169">MERKAAGKHSYGRQNRGASVSFLGASNRQRHRDLSAVSTNKDGISNGRGGRGMCWHGEKYKYSSGTGEPERNNR</sequence>
<dbReference type="AlphaFoldDB" id="A0A154P161"/>
<gene>
    <name evidence="2" type="ORF">WN55_04619</name>
</gene>
<dbReference type="Proteomes" id="UP000076502">
    <property type="component" value="Unassembled WGS sequence"/>
</dbReference>
<evidence type="ECO:0000256" key="1">
    <source>
        <dbReference type="SAM" id="MobiDB-lite"/>
    </source>
</evidence>
<reference evidence="2 3" key="1">
    <citation type="submission" date="2015-07" db="EMBL/GenBank/DDBJ databases">
        <title>The genome of Dufourea novaeangliae.</title>
        <authorList>
            <person name="Pan H."/>
            <person name="Kapheim K."/>
        </authorList>
    </citation>
    <scope>NUCLEOTIDE SEQUENCE [LARGE SCALE GENOMIC DNA]</scope>
    <source>
        <strain evidence="2">0120121106</strain>
        <tissue evidence="2">Whole body</tissue>
    </source>
</reference>
<keyword evidence="3" id="KW-1185">Reference proteome</keyword>
<protein>
    <submittedName>
        <fullName evidence="2">Uncharacterized protein</fullName>
    </submittedName>
</protein>
<feature type="compositionally biased region" description="Basic residues" evidence="1">
    <location>
        <begin position="1"/>
        <end position="11"/>
    </location>
</feature>
<organism evidence="2 3">
    <name type="scientific">Dufourea novaeangliae</name>
    <name type="common">Sweat bee</name>
    <dbReference type="NCBI Taxonomy" id="178035"/>
    <lineage>
        <taxon>Eukaryota</taxon>
        <taxon>Metazoa</taxon>
        <taxon>Ecdysozoa</taxon>
        <taxon>Arthropoda</taxon>
        <taxon>Hexapoda</taxon>
        <taxon>Insecta</taxon>
        <taxon>Pterygota</taxon>
        <taxon>Neoptera</taxon>
        <taxon>Endopterygota</taxon>
        <taxon>Hymenoptera</taxon>
        <taxon>Apocrita</taxon>
        <taxon>Aculeata</taxon>
        <taxon>Apoidea</taxon>
        <taxon>Anthophila</taxon>
        <taxon>Halictidae</taxon>
        <taxon>Rophitinae</taxon>
        <taxon>Dufourea</taxon>
    </lineage>
</organism>
<accession>A0A154P161</accession>